<gene>
    <name evidence="1" type="ORF">F2Q69_00024484</name>
</gene>
<sequence length="225" mass="25003">MSSSEDKCEVSEDKQEDRGKIEYFREVINSAEGRKGKSKPPLGEYIRMSKLEGQREAIILLRAKNFEHLGNFSFLLSTCDSTRFLSLKLLELGISPTALVAEGSYLIFGTSGNLGFPIFPNLNENRQCEFWFPQFGARRRGGTDQSNSQPPTLTQTCQPTISITKKTLDGTAAADNVEKTPARNVTAVNTDANTAAFEEVKKMFSNFEKKLAEQDKVMSSLAKQV</sequence>
<evidence type="ECO:0000313" key="2">
    <source>
        <dbReference type="Proteomes" id="UP000712600"/>
    </source>
</evidence>
<name>A0A8S9QHS8_BRACR</name>
<dbReference type="Proteomes" id="UP000712600">
    <property type="component" value="Unassembled WGS sequence"/>
</dbReference>
<evidence type="ECO:0000313" key="1">
    <source>
        <dbReference type="EMBL" id="KAF3541917.1"/>
    </source>
</evidence>
<accession>A0A8S9QHS8</accession>
<comment type="caution">
    <text evidence="1">The sequence shown here is derived from an EMBL/GenBank/DDBJ whole genome shotgun (WGS) entry which is preliminary data.</text>
</comment>
<reference evidence="1" key="1">
    <citation type="submission" date="2019-12" db="EMBL/GenBank/DDBJ databases">
        <title>Genome sequencing and annotation of Brassica cretica.</title>
        <authorList>
            <person name="Studholme D.J."/>
            <person name="Sarris P."/>
        </authorList>
    </citation>
    <scope>NUCLEOTIDE SEQUENCE</scope>
    <source>
        <strain evidence="1">PFS-109/04</strain>
        <tissue evidence="1">Leaf</tissue>
    </source>
</reference>
<dbReference type="AlphaFoldDB" id="A0A8S9QHS8"/>
<proteinExistence type="predicted"/>
<protein>
    <submittedName>
        <fullName evidence="1">Uncharacterized protein</fullName>
    </submittedName>
</protein>
<organism evidence="1 2">
    <name type="scientific">Brassica cretica</name>
    <name type="common">Mustard</name>
    <dbReference type="NCBI Taxonomy" id="69181"/>
    <lineage>
        <taxon>Eukaryota</taxon>
        <taxon>Viridiplantae</taxon>
        <taxon>Streptophyta</taxon>
        <taxon>Embryophyta</taxon>
        <taxon>Tracheophyta</taxon>
        <taxon>Spermatophyta</taxon>
        <taxon>Magnoliopsida</taxon>
        <taxon>eudicotyledons</taxon>
        <taxon>Gunneridae</taxon>
        <taxon>Pentapetalae</taxon>
        <taxon>rosids</taxon>
        <taxon>malvids</taxon>
        <taxon>Brassicales</taxon>
        <taxon>Brassicaceae</taxon>
        <taxon>Brassiceae</taxon>
        <taxon>Brassica</taxon>
    </lineage>
</organism>
<dbReference type="EMBL" id="QGKX02001290">
    <property type="protein sequence ID" value="KAF3541917.1"/>
    <property type="molecule type" value="Genomic_DNA"/>
</dbReference>